<dbReference type="InterPro" id="IPR036890">
    <property type="entry name" value="HATPase_C_sf"/>
</dbReference>
<evidence type="ECO:0000256" key="3">
    <source>
        <dbReference type="ARBA" id="ARBA00022553"/>
    </source>
</evidence>
<evidence type="ECO:0000256" key="5">
    <source>
        <dbReference type="ARBA" id="ARBA00022777"/>
    </source>
</evidence>
<keyword evidence="9" id="KW-1185">Reference proteome</keyword>
<dbReference type="SUPFAM" id="SSF55874">
    <property type="entry name" value="ATPase domain of HSP90 chaperone/DNA topoisomerase II/histidine kinase"/>
    <property type="match status" value="1"/>
</dbReference>
<evidence type="ECO:0000256" key="6">
    <source>
        <dbReference type="ARBA" id="ARBA00023012"/>
    </source>
</evidence>
<dbReference type="GO" id="GO:0000160">
    <property type="term" value="P:phosphorelay signal transduction system"/>
    <property type="evidence" value="ECO:0007669"/>
    <property type="project" value="UniProtKB-KW"/>
</dbReference>
<dbReference type="EMBL" id="AP012319">
    <property type="protein sequence ID" value="BAL89956.1"/>
    <property type="molecule type" value="Genomic_DNA"/>
</dbReference>
<name>I0HAB9_ACTM4</name>
<feature type="domain" description="Histidine kinase" evidence="7">
    <location>
        <begin position="6"/>
        <end position="202"/>
    </location>
</feature>
<dbReference type="HOGENOM" id="CLU_1346547_0_0_11"/>
<keyword evidence="5 8" id="KW-0418">Kinase</keyword>
<dbReference type="PANTHER" id="PTHR44936">
    <property type="entry name" value="SENSOR PROTEIN CREC"/>
    <property type="match status" value="1"/>
</dbReference>
<evidence type="ECO:0000256" key="2">
    <source>
        <dbReference type="ARBA" id="ARBA00012438"/>
    </source>
</evidence>
<accession>I0HAB9</accession>
<keyword evidence="6" id="KW-0902">Two-component regulatory system</keyword>
<evidence type="ECO:0000256" key="1">
    <source>
        <dbReference type="ARBA" id="ARBA00000085"/>
    </source>
</evidence>
<dbReference type="InterPro" id="IPR005467">
    <property type="entry name" value="His_kinase_dom"/>
</dbReference>
<reference evidence="8 9" key="1">
    <citation type="submission" date="2012-02" db="EMBL/GenBank/DDBJ databases">
        <title>Complete genome sequence of Actinoplanes missouriensis 431 (= NBRC 102363).</title>
        <authorList>
            <person name="Ohnishi Y."/>
            <person name="Ishikawa J."/>
            <person name="Sekine M."/>
            <person name="Hosoyama A."/>
            <person name="Harada T."/>
            <person name="Narita H."/>
            <person name="Hata T."/>
            <person name="Konno Y."/>
            <person name="Tutikane K."/>
            <person name="Fujita N."/>
            <person name="Horinouchi S."/>
            <person name="Hayakawa M."/>
        </authorList>
    </citation>
    <scope>NUCLEOTIDE SEQUENCE [LARGE SCALE GENOMIC DNA]</scope>
    <source>
        <strain evidence="9">ATCC 14538 / DSM 43046 / CBS 188.64 / JCM 3121 / NBRC 102363 / NCIMB 12654 / NRRL B-3342 / UNCC 431</strain>
    </source>
</reference>
<evidence type="ECO:0000259" key="7">
    <source>
        <dbReference type="PROSITE" id="PS50109"/>
    </source>
</evidence>
<dbReference type="GO" id="GO:0004673">
    <property type="term" value="F:protein histidine kinase activity"/>
    <property type="evidence" value="ECO:0007669"/>
    <property type="project" value="UniProtKB-EC"/>
</dbReference>
<dbReference type="PATRIC" id="fig|512565.3.peg.4725"/>
<gene>
    <name evidence="8" type="ordered locus">AMIS_47360</name>
</gene>
<dbReference type="Gene3D" id="3.30.565.10">
    <property type="entry name" value="Histidine kinase-like ATPase, C-terminal domain"/>
    <property type="match status" value="1"/>
</dbReference>
<dbReference type="Proteomes" id="UP000007882">
    <property type="component" value="Chromosome"/>
</dbReference>
<comment type="catalytic activity">
    <reaction evidence="1">
        <text>ATP + protein L-histidine = ADP + protein N-phospho-L-histidine.</text>
        <dbReference type="EC" id="2.7.13.3"/>
    </reaction>
</comment>
<dbReference type="PANTHER" id="PTHR44936:SF9">
    <property type="entry name" value="SENSOR PROTEIN CREC"/>
    <property type="match status" value="1"/>
</dbReference>
<keyword evidence="3" id="KW-0597">Phosphoprotein</keyword>
<dbReference type="SMART" id="SM00387">
    <property type="entry name" value="HATPase_c"/>
    <property type="match status" value="1"/>
</dbReference>
<dbReference type="eggNOG" id="COG0642">
    <property type="taxonomic scope" value="Bacteria"/>
</dbReference>
<organism evidence="8 9">
    <name type="scientific">Actinoplanes missouriensis (strain ATCC 14538 / DSM 43046 / CBS 188.64 / JCM 3121 / NBRC 102363 / NCIMB 12654 / NRRL B-3342 / UNCC 431)</name>
    <dbReference type="NCBI Taxonomy" id="512565"/>
    <lineage>
        <taxon>Bacteria</taxon>
        <taxon>Bacillati</taxon>
        <taxon>Actinomycetota</taxon>
        <taxon>Actinomycetes</taxon>
        <taxon>Micromonosporales</taxon>
        <taxon>Micromonosporaceae</taxon>
        <taxon>Actinoplanes</taxon>
    </lineage>
</organism>
<evidence type="ECO:0000256" key="4">
    <source>
        <dbReference type="ARBA" id="ARBA00022679"/>
    </source>
</evidence>
<dbReference type="Pfam" id="PF02518">
    <property type="entry name" value="HATPase_c"/>
    <property type="match status" value="1"/>
</dbReference>
<sequence length="203" mass="21424">MLLIRSVCHELRPPMATLAGLVQALEKAPSEPRRAELTRLAAEHVAYAEAILGQASETVGGRNGSAVEPVPLARILPAVAATAPAGTVRISAGRAALRWPVHPGHTQQILINLVGNAVRHGSGPVRLAVQARPWRLRLTVADAGGPTPQLRTALRRRSAPPGERGLGLWVVRQLLGGLGGSVRSRKLAPAGLAMEVLLPRYRG</sequence>
<dbReference type="InterPro" id="IPR050980">
    <property type="entry name" value="2C_sensor_his_kinase"/>
</dbReference>
<protein>
    <recommendedName>
        <fullName evidence="2">histidine kinase</fullName>
        <ecNumber evidence="2">2.7.13.3</ecNumber>
    </recommendedName>
</protein>
<dbReference type="PROSITE" id="PS50109">
    <property type="entry name" value="HIS_KIN"/>
    <property type="match status" value="1"/>
</dbReference>
<dbReference type="STRING" id="512565.AMIS_47360"/>
<dbReference type="InterPro" id="IPR003594">
    <property type="entry name" value="HATPase_dom"/>
</dbReference>
<evidence type="ECO:0000313" key="8">
    <source>
        <dbReference type="EMBL" id="BAL89956.1"/>
    </source>
</evidence>
<dbReference type="EC" id="2.7.13.3" evidence="2"/>
<dbReference type="AlphaFoldDB" id="I0HAB9"/>
<keyword evidence="4" id="KW-0808">Transferase</keyword>
<proteinExistence type="predicted"/>
<dbReference type="KEGG" id="ams:AMIS_47360"/>
<evidence type="ECO:0000313" key="9">
    <source>
        <dbReference type="Proteomes" id="UP000007882"/>
    </source>
</evidence>